<keyword evidence="2" id="KW-1185">Reference proteome</keyword>
<dbReference type="Proteomes" id="UP001510562">
    <property type="component" value="Chromosome"/>
</dbReference>
<dbReference type="EMBL" id="CP011968">
    <property type="protein sequence ID" value="AKP41282.1"/>
    <property type="molecule type" value="Genomic_DNA"/>
</dbReference>
<name>A0AC59FVD1_CLODI</name>
<reference evidence="1 2" key="1">
    <citation type="journal article" date="2015" name="Genome Announc.">
        <title>Complete Genome Sequence of the Clostridium difficile Type Strain DSM 1296T.</title>
        <authorList>
            <person name="Riedel T."/>
            <person name="Bunk B."/>
            <person name="Wittmann J."/>
            <person name="Thurmer A."/>
            <person name="Sproer C."/>
            <person name="Gronow S."/>
            <person name="Liesegang H."/>
            <person name="Daniel R."/>
            <person name="Overmann J."/>
        </authorList>
    </citation>
    <scope>NUCLEOTIDE SEQUENCE [LARGE SCALE GENOMIC DNA]</scope>
    <source>
        <strain evidence="2">ATCC 9689 / DSM 1296 / BCRC 10642 / JCM 1296 / NCIMB 10666 / NCTC 11209 / 90556-M6S</strain>
    </source>
</reference>
<evidence type="ECO:0000313" key="2">
    <source>
        <dbReference type="Proteomes" id="UP001510562"/>
    </source>
</evidence>
<protein>
    <submittedName>
        <fullName evidence="1">Uncharacterized protein</fullName>
    </submittedName>
</protein>
<gene>
    <name evidence="1" type="ORF">CDIF1296T_00384</name>
</gene>
<proteinExistence type="predicted"/>
<sequence length="256" mass="28325">MGLFGSKDNCCICGEKGKQKIADGWLCKECFKKYAVATFTPGNTLYRGLPTKLEVEKAIESKDDKEKELKNFNPTKKILKFMEFDDNNKKFIVLNGFNREKVNLSVYNYSDVIEYELLENGETVTKGGIGRALAGGALFGGVGAVVGGVTAKRTTKAFIDSLKIKITLNNLSNPNVYVNLIQLRTKSNSSIYKMAYSSAQEILSVLAIIVKDNEAVNIQNNSNDAIQQVKGLKELLDLGAITEEEFNTKKKELLNL</sequence>
<organism evidence="1 2">
    <name type="scientific">Clostridioides difficile ATCC 9689 = DSM 1296</name>
    <dbReference type="NCBI Taxonomy" id="1121308"/>
    <lineage>
        <taxon>Bacteria</taxon>
        <taxon>Bacillati</taxon>
        <taxon>Bacillota</taxon>
        <taxon>Clostridia</taxon>
        <taxon>Peptostreptococcales</taxon>
        <taxon>Peptostreptococcaceae</taxon>
        <taxon>Clostridioides</taxon>
    </lineage>
</organism>
<accession>A0AC59FVD1</accession>
<evidence type="ECO:0000313" key="1">
    <source>
        <dbReference type="EMBL" id="AKP41282.1"/>
    </source>
</evidence>